<evidence type="ECO:0000313" key="3">
    <source>
        <dbReference type="EMBL" id="GJD99309.1"/>
    </source>
</evidence>
<evidence type="ECO:0000256" key="2">
    <source>
        <dbReference type="SAM" id="SignalP"/>
    </source>
</evidence>
<feature type="compositionally biased region" description="Pro residues" evidence="1">
    <location>
        <begin position="373"/>
        <end position="384"/>
    </location>
</feature>
<dbReference type="NCBIfam" id="NF009441">
    <property type="entry name" value="PRK12798.1-3"/>
    <property type="match status" value="1"/>
</dbReference>
<reference evidence="3" key="1">
    <citation type="journal article" date="2021" name="Front. Microbiol.">
        <title>Comprehensive Comparative Genomics and Phenotyping of Methylobacterium Species.</title>
        <authorList>
            <person name="Alessa O."/>
            <person name="Ogura Y."/>
            <person name="Fujitani Y."/>
            <person name="Takami H."/>
            <person name="Hayashi T."/>
            <person name="Sahin N."/>
            <person name="Tani A."/>
        </authorList>
    </citation>
    <scope>NUCLEOTIDE SEQUENCE</scope>
    <source>
        <strain evidence="3">DSM 17168</strain>
    </source>
</reference>
<feature type="signal peptide" evidence="2">
    <location>
        <begin position="1"/>
        <end position="33"/>
    </location>
</feature>
<sequence length="417" mass="43872">MTGRKFRCAARLAPRLGLAGLIWLAGMAGPALAAGSKSAEPAAPIEPLPVAKRGLPVELLRTLQLLQDRIARGGTQAHLAQRPLLGHIEGRLTALEPEAWGEAANVRAAVAFALAGGGPALLRLVAETGRVPEAEVPLVQGALAYLGGQEGEARRLLAKIDAQAVPPSLGGQLALVQATLVVRDDPTQAVRLLDLARLIAPGTLVEEGALRREVFVLAQMGDIARFEALSIQYLRRFRHSVYAGNFRQRFAAALTRLEFGNDRARFARLEAMLKEIEPEGRRDLYLLVARAALDQGRTGAAIFAADQAEILAPGGSVEAARAKLYRAAAGIVAPERFAGALAALRGTDRAALPDTDAALLDAALAAARQIRGDPPPAPAAPPEAPADTKRALPPAPAIARAQEAIGRIDAMMQGARR</sequence>
<reference evidence="3" key="2">
    <citation type="submission" date="2021-08" db="EMBL/GenBank/DDBJ databases">
        <authorList>
            <person name="Tani A."/>
            <person name="Ola A."/>
            <person name="Ogura Y."/>
            <person name="Katsura K."/>
            <person name="Hayashi T."/>
        </authorList>
    </citation>
    <scope>NUCLEOTIDE SEQUENCE</scope>
    <source>
        <strain evidence="3">DSM 17168</strain>
    </source>
</reference>
<keyword evidence="2" id="KW-0732">Signal</keyword>
<dbReference type="Proteomes" id="UP001055153">
    <property type="component" value="Unassembled WGS sequence"/>
</dbReference>
<feature type="region of interest" description="Disordered" evidence="1">
    <location>
        <begin position="371"/>
        <end position="391"/>
    </location>
</feature>
<evidence type="ECO:0000313" key="4">
    <source>
        <dbReference type="Proteomes" id="UP001055153"/>
    </source>
</evidence>
<comment type="caution">
    <text evidence="3">The sequence shown here is derived from an EMBL/GenBank/DDBJ whole genome shotgun (WGS) entry which is preliminary data.</text>
</comment>
<proteinExistence type="predicted"/>
<evidence type="ECO:0008006" key="5">
    <source>
        <dbReference type="Google" id="ProtNLM"/>
    </source>
</evidence>
<feature type="chain" id="PRO_5045040690" description="Chemotaxis protein MotC" evidence="2">
    <location>
        <begin position="34"/>
        <end position="417"/>
    </location>
</feature>
<organism evidence="3 4">
    <name type="scientific">Methylobacterium isbiliense</name>
    <dbReference type="NCBI Taxonomy" id="315478"/>
    <lineage>
        <taxon>Bacteria</taxon>
        <taxon>Pseudomonadati</taxon>
        <taxon>Pseudomonadota</taxon>
        <taxon>Alphaproteobacteria</taxon>
        <taxon>Hyphomicrobiales</taxon>
        <taxon>Methylobacteriaceae</taxon>
        <taxon>Methylobacterium</taxon>
    </lineage>
</organism>
<accession>A0ABQ4S836</accession>
<gene>
    <name evidence="3" type="ORF">GMJLKIPL_1225</name>
</gene>
<dbReference type="EMBL" id="BPQQ01000014">
    <property type="protein sequence ID" value="GJD99309.1"/>
    <property type="molecule type" value="Genomic_DNA"/>
</dbReference>
<dbReference type="RefSeq" id="WP_373324628.1">
    <property type="nucleotide sequence ID" value="NZ_BPQQ01000014.1"/>
</dbReference>
<protein>
    <recommendedName>
        <fullName evidence="5">Chemotaxis protein MotC</fullName>
    </recommendedName>
</protein>
<name>A0ABQ4S836_9HYPH</name>
<evidence type="ECO:0000256" key="1">
    <source>
        <dbReference type="SAM" id="MobiDB-lite"/>
    </source>
</evidence>
<keyword evidence="4" id="KW-1185">Reference proteome</keyword>